<evidence type="ECO:0008006" key="5">
    <source>
        <dbReference type="Google" id="ProtNLM"/>
    </source>
</evidence>
<evidence type="ECO:0000313" key="3">
    <source>
        <dbReference type="EMBL" id="EOX91561.1"/>
    </source>
</evidence>
<keyword evidence="4" id="KW-1185">Reference proteome</keyword>
<gene>
    <name evidence="3" type="ORF">TCM_000703</name>
</gene>
<organism evidence="3 4">
    <name type="scientific">Theobroma cacao</name>
    <name type="common">Cacao</name>
    <name type="synonym">Cocoa</name>
    <dbReference type="NCBI Taxonomy" id="3641"/>
    <lineage>
        <taxon>Eukaryota</taxon>
        <taxon>Viridiplantae</taxon>
        <taxon>Streptophyta</taxon>
        <taxon>Embryophyta</taxon>
        <taxon>Tracheophyta</taxon>
        <taxon>Spermatophyta</taxon>
        <taxon>Magnoliopsida</taxon>
        <taxon>eudicotyledons</taxon>
        <taxon>Gunneridae</taxon>
        <taxon>Pentapetalae</taxon>
        <taxon>rosids</taxon>
        <taxon>malvids</taxon>
        <taxon>Malvales</taxon>
        <taxon>Malvaceae</taxon>
        <taxon>Byttnerioideae</taxon>
        <taxon>Theobroma</taxon>
    </lineage>
</organism>
<proteinExistence type="predicted"/>
<dbReference type="Proteomes" id="UP000026915">
    <property type="component" value="Chromosome 1"/>
</dbReference>
<dbReference type="EMBL" id="CM001879">
    <property type="protein sequence ID" value="EOX91561.1"/>
    <property type="molecule type" value="Genomic_DNA"/>
</dbReference>
<evidence type="ECO:0000256" key="2">
    <source>
        <dbReference type="SAM" id="SignalP"/>
    </source>
</evidence>
<reference evidence="3 4" key="1">
    <citation type="journal article" date="2013" name="Genome Biol.">
        <title>The genome sequence of the most widely cultivated cacao type and its use to identify candidate genes regulating pod color.</title>
        <authorList>
            <person name="Motamayor J.C."/>
            <person name="Mockaitis K."/>
            <person name="Schmutz J."/>
            <person name="Haiminen N."/>
            <person name="Iii D.L."/>
            <person name="Cornejo O."/>
            <person name="Findley S.D."/>
            <person name="Zheng P."/>
            <person name="Utro F."/>
            <person name="Royaert S."/>
            <person name="Saski C."/>
            <person name="Jenkins J."/>
            <person name="Podicheti R."/>
            <person name="Zhao M."/>
            <person name="Scheffler B.E."/>
            <person name="Stack J.C."/>
            <person name="Feltus F.A."/>
            <person name="Mustiga G.M."/>
            <person name="Amores F."/>
            <person name="Phillips W."/>
            <person name="Marelli J.P."/>
            <person name="May G.D."/>
            <person name="Shapiro H."/>
            <person name="Ma J."/>
            <person name="Bustamante C.D."/>
            <person name="Schnell R.J."/>
            <person name="Main D."/>
            <person name="Gilbert D."/>
            <person name="Parida L."/>
            <person name="Kuhn D.N."/>
        </authorList>
    </citation>
    <scope>NUCLEOTIDE SEQUENCE [LARGE SCALE GENOMIC DNA]</scope>
    <source>
        <strain evidence="4">cv. Matina 1-6</strain>
    </source>
</reference>
<name>A0A061DI75_THECC</name>
<dbReference type="HOGENOM" id="CLU_2517116_0_0_1"/>
<sequence length="85" mass="9053">MRHFCPVLVVLAMLVLSESASVDCSRTLQSTNKIGSDESREAVPGVKDVRISSTSDSAQDRSGRVLAEQQVRTMAAGPSRKGPGH</sequence>
<accession>A0A061DI75</accession>
<evidence type="ECO:0000256" key="1">
    <source>
        <dbReference type="SAM" id="MobiDB-lite"/>
    </source>
</evidence>
<feature type="chain" id="PRO_5001600398" description="Secreted protein" evidence="2">
    <location>
        <begin position="20"/>
        <end position="85"/>
    </location>
</feature>
<dbReference type="AlphaFoldDB" id="A0A061DI75"/>
<feature type="signal peptide" evidence="2">
    <location>
        <begin position="1"/>
        <end position="19"/>
    </location>
</feature>
<keyword evidence="2" id="KW-0732">Signal</keyword>
<dbReference type="OMA" id="DCSRTLQ"/>
<evidence type="ECO:0000313" key="4">
    <source>
        <dbReference type="Proteomes" id="UP000026915"/>
    </source>
</evidence>
<dbReference type="InParanoid" id="A0A061DI75"/>
<feature type="region of interest" description="Disordered" evidence="1">
    <location>
        <begin position="34"/>
        <end position="85"/>
    </location>
</feature>
<protein>
    <recommendedName>
        <fullName evidence="5">Secreted protein</fullName>
    </recommendedName>
</protein>
<dbReference type="Gramene" id="EOX91561">
    <property type="protein sequence ID" value="EOX91561"/>
    <property type="gene ID" value="TCM_000703"/>
</dbReference>